<comment type="caution">
    <text evidence="2">The sequence shown here is derived from an EMBL/GenBank/DDBJ whole genome shotgun (WGS) entry which is preliminary data.</text>
</comment>
<dbReference type="EMBL" id="JBHUDX010000155">
    <property type="protein sequence ID" value="MFD1663663.1"/>
    <property type="molecule type" value="Genomic_DNA"/>
</dbReference>
<feature type="region of interest" description="Disordered" evidence="1">
    <location>
        <begin position="1"/>
        <end position="33"/>
    </location>
</feature>
<keyword evidence="3" id="KW-1185">Reference proteome</keyword>
<evidence type="ECO:0000256" key="1">
    <source>
        <dbReference type="SAM" id="MobiDB-lite"/>
    </source>
</evidence>
<dbReference type="RefSeq" id="WP_381092556.1">
    <property type="nucleotide sequence ID" value="NZ_JBHUDX010000155.1"/>
</dbReference>
<proteinExistence type="predicted"/>
<evidence type="ECO:0000313" key="2">
    <source>
        <dbReference type="EMBL" id="MFD1663663.1"/>
    </source>
</evidence>
<sequence>MTTRGFHPTHVVPREGLPAFQTPDPSRPATPLDPLLPVQLVGRRGDWGRIVCANGWSAWVDGRLLVAVPQAPPRAGAPPAGAADPRPLLARAEEALARYRAAAEELAAGRLDAESFGERTRGLRTGVVVDGESLWVYDAEHERWAYCEGARLTTYAATGQLSAGAENEGRQPTPLVPRTPDGR</sequence>
<accession>A0ABW4J396</accession>
<gene>
    <name evidence="2" type="ORF">ACFSL4_37270</name>
</gene>
<dbReference type="Proteomes" id="UP001597261">
    <property type="component" value="Unassembled WGS sequence"/>
</dbReference>
<organism evidence="2 3">
    <name type="scientific">Streptomyces caeni</name>
    <dbReference type="NCBI Taxonomy" id="2307231"/>
    <lineage>
        <taxon>Bacteria</taxon>
        <taxon>Bacillati</taxon>
        <taxon>Actinomycetota</taxon>
        <taxon>Actinomycetes</taxon>
        <taxon>Kitasatosporales</taxon>
        <taxon>Streptomycetaceae</taxon>
        <taxon>Streptomyces</taxon>
    </lineage>
</organism>
<protein>
    <submittedName>
        <fullName evidence="2">Uncharacterized protein</fullName>
    </submittedName>
</protein>
<evidence type="ECO:0000313" key="3">
    <source>
        <dbReference type="Proteomes" id="UP001597261"/>
    </source>
</evidence>
<reference evidence="3" key="1">
    <citation type="journal article" date="2019" name="Int. J. Syst. Evol. Microbiol.">
        <title>The Global Catalogue of Microorganisms (GCM) 10K type strain sequencing project: providing services to taxonomists for standard genome sequencing and annotation.</title>
        <authorList>
            <consortium name="The Broad Institute Genomics Platform"/>
            <consortium name="The Broad Institute Genome Sequencing Center for Infectious Disease"/>
            <person name="Wu L."/>
            <person name="Ma J."/>
        </authorList>
    </citation>
    <scope>NUCLEOTIDE SEQUENCE [LARGE SCALE GENOMIC DNA]</scope>
    <source>
        <strain evidence="3">CGMCC 1.12470</strain>
    </source>
</reference>
<name>A0ABW4J396_9ACTN</name>
<feature type="region of interest" description="Disordered" evidence="1">
    <location>
        <begin position="162"/>
        <end position="183"/>
    </location>
</feature>